<keyword evidence="2" id="KW-1185">Reference proteome</keyword>
<comment type="caution">
    <text evidence="1">The sequence shown here is derived from an EMBL/GenBank/DDBJ whole genome shotgun (WGS) entry which is preliminary data.</text>
</comment>
<name>A0A9P7R1X4_9PEZI</name>
<protein>
    <submittedName>
        <fullName evidence="1">Uncharacterized protein</fullName>
    </submittedName>
</protein>
<dbReference type="Proteomes" id="UP000699042">
    <property type="component" value="Unassembled WGS sequence"/>
</dbReference>
<dbReference type="EMBL" id="JAESDN010000007">
    <property type="protein sequence ID" value="KAG7048006.1"/>
    <property type="molecule type" value="Genomic_DNA"/>
</dbReference>
<proteinExistence type="predicted"/>
<sequence length="95" mass="10359">MHGHESVADSASHHGLRFSMLHALAICSETGSTQHEAKPRQRIAPMGVFYLGIETGTNHVLLVRNYLARPNFAVCRLLAQQNVLGVISASISRLP</sequence>
<gene>
    <name evidence="1" type="ORF">JMJ77_011344</name>
</gene>
<accession>A0A9P7R1X4</accession>
<evidence type="ECO:0000313" key="2">
    <source>
        <dbReference type="Proteomes" id="UP000699042"/>
    </source>
</evidence>
<dbReference type="AlphaFoldDB" id="A0A9P7R1X4"/>
<evidence type="ECO:0000313" key="1">
    <source>
        <dbReference type="EMBL" id="KAG7048006.1"/>
    </source>
</evidence>
<reference evidence="1" key="1">
    <citation type="submission" date="2021-05" db="EMBL/GenBank/DDBJ databases">
        <title>Comparative genomics of three Colletotrichum scovillei strains and genetic complementation revealed genes involved fungal growth and virulence on chili pepper.</title>
        <authorList>
            <person name="Hsieh D.-K."/>
            <person name="Chuang S.-C."/>
            <person name="Chen C.-Y."/>
            <person name="Chao Y.-T."/>
            <person name="Lu M.-Y.J."/>
            <person name="Lee M.-H."/>
            <person name="Shih M.-C."/>
        </authorList>
    </citation>
    <scope>NUCLEOTIDE SEQUENCE</scope>
    <source>
        <strain evidence="1">Coll-153</strain>
    </source>
</reference>
<organism evidence="1 2">
    <name type="scientific">Colletotrichum scovillei</name>
    <dbReference type="NCBI Taxonomy" id="1209932"/>
    <lineage>
        <taxon>Eukaryota</taxon>
        <taxon>Fungi</taxon>
        <taxon>Dikarya</taxon>
        <taxon>Ascomycota</taxon>
        <taxon>Pezizomycotina</taxon>
        <taxon>Sordariomycetes</taxon>
        <taxon>Hypocreomycetidae</taxon>
        <taxon>Glomerellales</taxon>
        <taxon>Glomerellaceae</taxon>
        <taxon>Colletotrichum</taxon>
        <taxon>Colletotrichum acutatum species complex</taxon>
    </lineage>
</organism>